<reference evidence="2 3" key="1">
    <citation type="submission" date="2020-02" db="EMBL/GenBank/DDBJ databases">
        <title>Complete Genome Sequence of Halomonas meridiana strain BAA-801, Isolated from Deep Sea Thermal Vent.</title>
        <authorList>
            <person name="Takahashi Y."/>
            <person name="Takahashi H."/>
            <person name="Galipon J."/>
            <person name="Arakawa K."/>
        </authorList>
    </citation>
    <scope>NUCLEOTIDE SEQUENCE [LARGE SCALE GENOMIC DNA]</scope>
    <source>
        <strain evidence="2 3">Slthf1</strain>
    </source>
</reference>
<feature type="transmembrane region" description="Helical" evidence="1">
    <location>
        <begin position="44"/>
        <end position="62"/>
    </location>
</feature>
<evidence type="ECO:0000313" key="3">
    <source>
        <dbReference type="Proteomes" id="UP000503197"/>
    </source>
</evidence>
<dbReference type="Proteomes" id="UP000503197">
    <property type="component" value="Chromosome"/>
</dbReference>
<keyword evidence="1" id="KW-0472">Membrane</keyword>
<sequence length="250" mass="27829">MNLAELVTDPYNRRARLQPALLALLPVGIVALIFFPGLESKAATLVGVAAYFGGATWLTQIGRARGKRLETKLFQSWGGMPSISMLRHRDKRLNKLTKERYHNFLSTHIQNIDLPSSEEELNDPETADEVYASANDWLLQATRDRESAKLIFEENMNYGFRRNFWALRPMALLVDLVLAAVVIVLTVPLQSFPFSIIELNTATLVALAVIVVHILVVLGATKKWVLAAAEAYARQLLSACDVLNDKSIKG</sequence>
<feature type="transmembrane region" description="Helical" evidence="1">
    <location>
        <begin position="20"/>
        <end position="38"/>
    </location>
</feature>
<proteinExistence type="predicted"/>
<feature type="transmembrane region" description="Helical" evidence="1">
    <location>
        <begin position="170"/>
        <end position="189"/>
    </location>
</feature>
<accession>A0A0D7V382</accession>
<keyword evidence="1" id="KW-1133">Transmembrane helix</keyword>
<dbReference type="AlphaFoldDB" id="A0A0D7V382"/>
<evidence type="ECO:0000256" key="1">
    <source>
        <dbReference type="SAM" id="Phobius"/>
    </source>
</evidence>
<protein>
    <submittedName>
        <fullName evidence="2">Uncharacterized protein</fullName>
    </submittedName>
</protein>
<feature type="transmembrane region" description="Helical" evidence="1">
    <location>
        <begin position="201"/>
        <end position="220"/>
    </location>
</feature>
<gene>
    <name evidence="2" type="ORF">HMSLTHF_33200</name>
</gene>
<dbReference type="RefSeq" id="WP_044628635.1">
    <property type="nucleotide sequence ID" value="NZ_AP022821.1"/>
</dbReference>
<name>A0A0D7V382_9GAMM</name>
<evidence type="ECO:0000313" key="2">
    <source>
        <dbReference type="EMBL" id="BCA93545.1"/>
    </source>
</evidence>
<keyword evidence="1" id="KW-0812">Transmembrane</keyword>
<organism evidence="2 3">
    <name type="scientific">Vreelandella aquamarina</name>
    <dbReference type="NCBI Taxonomy" id="77097"/>
    <lineage>
        <taxon>Bacteria</taxon>
        <taxon>Pseudomonadati</taxon>
        <taxon>Pseudomonadota</taxon>
        <taxon>Gammaproteobacteria</taxon>
        <taxon>Oceanospirillales</taxon>
        <taxon>Halomonadaceae</taxon>
        <taxon>Vreelandella</taxon>
    </lineage>
</organism>
<dbReference type="OrthoDB" id="2083198at2"/>
<dbReference type="EMBL" id="AP022821">
    <property type="protein sequence ID" value="BCA93545.1"/>
    <property type="molecule type" value="Genomic_DNA"/>
</dbReference>